<dbReference type="PANTHER" id="PTHR30413">
    <property type="entry name" value="INNER MEMBRANE TRANSPORT PERMEASE"/>
    <property type="match status" value="1"/>
</dbReference>
<proteinExistence type="inferred from homology"/>
<protein>
    <recommendedName>
        <fullName evidence="11">Transport permease protein</fullName>
    </recommendedName>
</protein>
<sequence length="275" mass="30699">MNSSRTTMHSQTRKAWADAIRLQFRVIAALVRRETRAHFGESRLGYLWAIIEPMLHLIVLGLLFSYVLKRHSPLGGSMIMFMLTGLMTYFLFYKLAAYVAGAVAGNRSLLNLPPIKPLDVMISRAILEAATYLFVGFLMFLGLVLAGHGEAIPRHPLSLAAAIAVTIAFGFGVGTINAIIQVFVTNWSTIFGFLLSPLFLLSGLWFLPESVPPPFRGYLLYNPLMHCIMWVRSGYYRNYDPPDLDRGYAVLSSALTVAIGLMLLRATRRKLLEPT</sequence>
<dbReference type="GO" id="GO:0015774">
    <property type="term" value="P:polysaccharide transport"/>
    <property type="evidence" value="ECO:0007669"/>
    <property type="project" value="UniProtKB-KW"/>
</dbReference>
<reference evidence="13 14" key="1">
    <citation type="submission" date="2019-07" db="EMBL/GenBank/DDBJ databases">
        <title>Whole genome shotgun sequence of Reyranella soli NBRC 108950.</title>
        <authorList>
            <person name="Hosoyama A."/>
            <person name="Uohara A."/>
            <person name="Ohji S."/>
            <person name="Ichikawa N."/>
        </authorList>
    </citation>
    <scope>NUCLEOTIDE SEQUENCE [LARGE SCALE GENOMIC DNA]</scope>
    <source>
        <strain evidence="13 14">NBRC 108950</strain>
    </source>
</reference>
<name>A0A512NI66_9HYPH</name>
<evidence type="ECO:0000259" key="12">
    <source>
        <dbReference type="PROSITE" id="PS51012"/>
    </source>
</evidence>
<dbReference type="InterPro" id="IPR013525">
    <property type="entry name" value="ABC2_TM"/>
</dbReference>
<dbReference type="GO" id="GO:0015920">
    <property type="term" value="P:lipopolysaccharide transport"/>
    <property type="evidence" value="ECO:0007669"/>
    <property type="project" value="TreeGrafter"/>
</dbReference>
<evidence type="ECO:0000256" key="11">
    <source>
        <dbReference type="RuleBase" id="RU361157"/>
    </source>
</evidence>
<organism evidence="13 14">
    <name type="scientific">Reyranella soli</name>
    <dbReference type="NCBI Taxonomy" id="1230389"/>
    <lineage>
        <taxon>Bacteria</taxon>
        <taxon>Pseudomonadati</taxon>
        <taxon>Pseudomonadota</taxon>
        <taxon>Alphaproteobacteria</taxon>
        <taxon>Hyphomicrobiales</taxon>
        <taxon>Reyranellaceae</taxon>
        <taxon>Reyranella</taxon>
    </lineage>
</organism>
<keyword evidence="5" id="KW-0762">Sugar transport</keyword>
<evidence type="ECO:0000313" key="13">
    <source>
        <dbReference type="EMBL" id="GEP58626.1"/>
    </source>
</evidence>
<dbReference type="PROSITE" id="PS51012">
    <property type="entry name" value="ABC_TM2"/>
    <property type="match status" value="1"/>
</dbReference>
<dbReference type="Pfam" id="PF01061">
    <property type="entry name" value="ABC2_membrane"/>
    <property type="match status" value="1"/>
</dbReference>
<dbReference type="RefSeq" id="WP_147154025.1">
    <property type="nucleotide sequence ID" value="NZ_BKAJ01000106.1"/>
</dbReference>
<evidence type="ECO:0000256" key="7">
    <source>
        <dbReference type="ARBA" id="ARBA00022903"/>
    </source>
</evidence>
<evidence type="ECO:0000256" key="1">
    <source>
        <dbReference type="ARBA" id="ARBA00004651"/>
    </source>
</evidence>
<evidence type="ECO:0000256" key="5">
    <source>
        <dbReference type="ARBA" id="ARBA00022597"/>
    </source>
</evidence>
<evidence type="ECO:0000256" key="3">
    <source>
        <dbReference type="ARBA" id="ARBA00022448"/>
    </source>
</evidence>
<keyword evidence="9" id="KW-0625">Polysaccharide transport</keyword>
<dbReference type="GO" id="GO:0140359">
    <property type="term" value="F:ABC-type transporter activity"/>
    <property type="evidence" value="ECO:0007669"/>
    <property type="project" value="InterPro"/>
</dbReference>
<evidence type="ECO:0000256" key="8">
    <source>
        <dbReference type="ARBA" id="ARBA00022989"/>
    </source>
</evidence>
<feature type="transmembrane region" description="Helical" evidence="11">
    <location>
        <begin position="80"/>
        <end position="105"/>
    </location>
</feature>
<dbReference type="OrthoDB" id="8479094at2"/>
<dbReference type="InterPro" id="IPR000412">
    <property type="entry name" value="ABC_2_transport"/>
</dbReference>
<gene>
    <name evidence="13" type="primary">kpsM</name>
    <name evidence="13" type="ORF">RSO01_57920</name>
</gene>
<evidence type="ECO:0000256" key="4">
    <source>
        <dbReference type="ARBA" id="ARBA00022475"/>
    </source>
</evidence>
<evidence type="ECO:0000256" key="10">
    <source>
        <dbReference type="ARBA" id="ARBA00023136"/>
    </source>
</evidence>
<feature type="domain" description="ABC transmembrane type-2" evidence="12">
    <location>
        <begin position="44"/>
        <end position="267"/>
    </location>
</feature>
<evidence type="ECO:0000256" key="2">
    <source>
        <dbReference type="ARBA" id="ARBA00007783"/>
    </source>
</evidence>
<keyword evidence="8 11" id="KW-1133">Transmembrane helix</keyword>
<keyword evidence="4 11" id="KW-1003">Cell membrane</keyword>
<feature type="transmembrane region" description="Helical" evidence="11">
    <location>
        <begin position="190"/>
        <end position="207"/>
    </location>
</feature>
<keyword evidence="10 11" id="KW-0472">Membrane</keyword>
<keyword evidence="14" id="KW-1185">Reference proteome</keyword>
<comment type="caution">
    <text evidence="13">The sequence shown here is derived from an EMBL/GenBank/DDBJ whole genome shotgun (WGS) entry which is preliminary data.</text>
</comment>
<comment type="similarity">
    <text evidence="2 11">Belongs to the ABC-2 integral membrane protein family.</text>
</comment>
<dbReference type="InterPro" id="IPR047817">
    <property type="entry name" value="ABC2_TM_bact-type"/>
</dbReference>
<feature type="transmembrane region" description="Helical" evidence="11">
    <location>
        <begin position="46"/>
        <end position="68"/>
    </location>
</feature>
<evidence type="ECO:0000256" key="6">
    <source>
        <dbReference type="ARBA" id="ARBA00022692"/>
    </source>
</evidence>
<evidence type="ECO:0000256" key="9">
    <source>
        <dbReference type="ARBA" id="ARBA00023047"/>
    </source>
</evidence>
<dbReference type="Proteomes" id="UP000321058">
    <property type="component" value="Unassembled WGS sequence"/>
</dbReference>
<dbReference type="PRINTS" id="PR00164">
    <property type="entry name" value="ABC2TRNSPORT"/>
</dbReference>
<keyword evidence="6 11" id="KW-0812">Transmembrane</keyword>
<dbReference type="EMBL" id="BKAJ01000106">
    <property type="protein sequence ID" value="GEP58626.1"/>
    <property type="molecule type" value="Genomic_DNA"/>
</dbReference>
<dbReference type="AlphaFoldDB" id="A0A512NI66"/>
<dbReference type="GO" id="GO:0043190">
    <property type="term" value="C:ATP-binding cassette (ABC) transporter complex"/>
    <property type="evidence" value="ECO:0007669"/>
    <property type="project" value="InterPro"/>
</dbReference>
<evidence type="ECO:0000313" key="14">
    <source>
        <dbReference type="Proteomes" id="UP000321058"/>
    </source>
</evidence>
<comment type="subcellular location">
    <subcellularLocation>
        <location evidence="11">Cell inner membrane</location>
        <topology evidence="11">Multi-pass membrane protein</topology>
    </subcellularLocation>
    <subcellularLocation>
        <location evidence="1">Cell membrane</location>
        <topology evidence="1">Multi-pass membrane protein</topology>
    </subcellularLocation>
</comment>
<keyword evidence="3 11" id="KW-0813">Transport</keyword>
<feature type="transmembrane region" description="Helical" evidence="11">
    <location>
        <begin position="125"/>
        <end position="147"/>
    </location>
</feature>
<feature type="transmembrane region" description="Helical" evidence="11">
    <location>
        <begin position="247"/>
        <end position="264"/>
    </location>
</feature>
<accession>A0A512NI66</accession>
<keyword evidence="7" id="KW-0972">Capsule biogenesis/degradation</keyword>
<feature type="transmembrane region" description="Helical" evidence="11">
    <location>
        <begin position="159"/>
        <end position="184"/>
    </location>
</feature>
<dbReference type="PANTHER" id="PTHR30413:SF10">
    <property type="entry name" value="CAPSULE POLYSACCHARIDE EXPORT INNER-MEMBRANE PROTEIN CTRC"/>
    <property type="match status" value="1"/>
</dbReference>